<keyword evidence="2" id="KW-1185">Reference proteome</keyword>
<dbReference type="EMBL" id="QVLV01000015">
    <property type="protein sequence ID" value="RGE57560.1"/>
    <property type="molecule type" value="Genomic_DNA"/>
</dbReference>
<dbReference type="Proteomes" id="UP000260812">
    <property type="component" value="Unassembled WGS sequence"/>
</dbReference>
<organism evidence="1 2">
    <name type="scientific">Eisenbergiella massiliensis</name>
    <dbReference type="NCBI Taxonomy" id="1720294"/>
    <lineage>
        <taxon>Bacteria</taxon>
        <taxon>Bacillati</taxon>
        <taxon>Bacillota</taxon>
        <taxon>Clostridia</taxon>
        <taxon>Lachnospirales</taxon>
        <taxon>Lachnospiraceae</taxon>
        <taxon>Eisenbergiella</taxon>
    </lineage>
</organism>
<dbReference type="GeneID" id="97989010"/>
<proteinExistence type="predicted"/>
<dbReference type="AlphaFoldDB" id="A0A3E3I082"/>
<evidence type="ECO:0000313" key="1">
    <source>
        <dbReference type="EMBL" id="RGE57560.1"/>
    </source>
</evidence>
<sequence>MKILNDFEFSMTGAFVSPEDVYCIQVSPGENIIENCGGWYAKDFIHTYDKPMTLVVDRLKTKEGKIRVSQIRQEIDGHNVWQIEVEPNEHLRNICKTRGAKIISCPGEYTPITRYGEVAIPDFKMSGTHFYLMPFQTFMEIYGNMKIRGELK</sequence>
<name>A0A3E3I082_9FIRM</name>
<dbReference type="RefSeq" id="WP_117545206.1">
    <property type="nucleotide sequence ID" value="NZ_QVLV01000015.1"/>
</dbReference>
<gene>
    <name evidence="1" type="ORF">DXC51_19580</name>
</gene>
<comment type="caution">
    <text evidence="1">The sequence shown here is derived from an EMBL/GenBank/DDBJ whole genome shotgun (WGS) entry which is preliminary data.</text>
</comment>
<accession>A0A3E3I082</accession>
<protein>
    <submittedName>
        <fullName evidence="1">Uncharacterized protein</fullName>
    </submittedName>
</protein>
<evidence type="ECO:0000313" key="2">
    <source>
        <dbReference type="Proteomes" id="UP000260812"/>
    </source>
</evidence>
<reference evidence="1" key="1">
    <citation type="submission" date="2018-08" db="EMBL/GenBank/DDBJ databases">
        <title>A genome reference for cultivated species of the human gut microbiota.</title>
        <authorList>
            <person name="Zou Y."/>
            <person name="Xue W."/>
            <person name="Luo G."/>
        </authorList>
    </citation>
    <scope>NUCLEOTIDE SEQUENCE [LARGE SCALE GENOMIC DNA]</scope>
    <source>
        <strain evidence="1">TF05-5AC</strain>
    </source>
</reference>